<feature type="transmembrane region" description="Helical" evidence="7">
    <location>
        <begin position="77"/>
        <end position="100"/>
    </location>
</feature>
<feature type="compositionally biased region" description="Polar residues" evidence="6">
    <location>
        <begin position="320"/>
        <end position="336"/>
    </location>
</feature>
<evidence type="ECO:0000313" key="9">
    <source>
        <dbReference type="EMBL" id="KKO99259.1"/>
    </source>
</evidence>
<evidence type="ECO:0000256" key="4">
    <source>
        <dbReference type="ARBA" id="ARBA00023136"/>
    </source>
</evidence>
<evidence type="ECO:0000256" key="7">
    <source>
        <dbReference type="SAM" id="Phobius"/>
    </source>
</evidence>
<dbReference type="EMBL" id="JOKZ01000342">
    <property type="protein sequence ID" value="KKO99259.1"/>
    <property type="molecule type" value="Genomic_DNA"/>
</dbReference>
<feature type="transmembrane region" description="Helical" evidence="7">
    <location>
        <begin position="153"/>
        <end position="175"/>
    </location>
</feature>
<feature type="transmembrane region" description="Helical" evidence="7">
    <location>
        <begin position="271"/>
        <end position="296"/>
    </location>
</feature>
<evidence type="ECO:0000259" key="8">
    <source>
        <dbReference type="Pfam" id="PF20684"/>
    </source>
</evidence>
<keyword evidence="3 7" id="KW-1133">Transmembrane helix</keyword>
<name>A0A0F9X3N9_TRIHA</name>
<proteinExistence type="inferred from homology"/>
<accession>A0A0F9X3N9</accession>
<dbReference type="GO" id="GO:0016020">
    <property type="term" value="C:membrane"/>
    <property type="evidence" value="ECO:0007669"/>
    <property type="project" value="UniProtKB-SubCell"/>
</dbReference>
<dbReference type="InterPro" id="IPR049326">
    <property type="entry name" value="Rhodopsin_dom_fungi"/>
</dbReference>
<evidence type="ECO:0000256" key="1">
    <source>
        <dbReference type="ARBA" id="ARBA00004141"/>
    </source>
</evidence>
<keyword evidence="4 7" id="KW-0472">Membrane</keyword>
<feature type="region of interest" description="Disordered" evidence="6">
    <location>
        <begin position="303"/>
        <end position="336"/>
    </location>
</feature>
<dbReference type="OrthoDB" id="3897607at2759"/>
<feature type="domain" description="Rhodopsin" evidence="8">
    <location>
        <begin position="56"/>
        <end position="298"/>
    </location>
</feature>
<dbReference type="AlphaFoldDB" id="A0A0F9X3N9"/>
<comment type="caution">
    <text evidence="9">The sequence shown here is derived from an EMBL/GenBank/DDBJ whole genome shotgun (WGS) entry which is preliminary data.</text>
</comment>
<dbReference type="InterPro" id="IPR052337">
    <property type="entry name" value="SAT4-like"/>
</dbReference>
<protein>
    <recommendedName>
        <fullName evidence="8">Rhodopsin domain-containing protein</fullName>
    </recommendedName>
</protein>
<dbReference type="PANTHER" id="PTHR33048">
    <property type="entry name" value="PTH11-LIKE INTEGRAL MEMBRANE PROTEIN (AFU_ORTHOLOGUE AFUA_5G11245)"/>
    <property type="match status" value="1"/>
</dbReference>
<dbReference type="PANTHER" id="PTHR33048:SF15">
    <property type="entry name" value="INTEGRAL MEMBRANE PROTEIN"/>
    <property type="match status" value="1"/>
</dbReference>
<feature type="transmembrane region" description="Helical" evidence="7">
    <location>
        <begin position="195"/>
        <end position="221"/>
    </location>
</feature>
<reference evidence="10" key="1">
    <citation type="journal article" date="2015" name="Genome Announc.">
        <title>Draft whole-genome sequence of the biocontrol agent Trichoderma harzianum T6776.</title>
        <authorList>
            <person name="Baroncelli R."/>
            <person name="Piaggeschi G."/>
            <person name="Fiorini L."/>
            <person name="Bertolini E."/>
            <person name="Zapparata A."/>
            <person name="Pe M.E."/>
            <person name="Sarrocco S."/>
            <person name="Vannacci G."/>
        </authorList>
    </citation>
    <scope>NUCLEOTIDE SEQUENCE [LARGE SCALE GENOMIC DNA]</scope>
    <source>
        <strain evidence="10">T6776</strain>
    </source>
</reference>
<organism evidence="9 10">
    <name type="scientific">Trichoderma harzianum</name>
    <name type="common">Hypocrea lixii</name>
    <dbReference type="NCBI Taxonomy" id="5544"/>
    <lineage>
        <taxon>Eukaryota</taxon>
        <taxon>Fungi</taxon>
        <taxon>Dikarya</taxon>
        <taxon>Ascomycota</taxon>
        <taxon>Pezizomycotina</taxon>
        <taxon>Sordariomycetes</taxon>
        <taxon>Hypocreomycetidae</taxon>
        <taxon>Hypocreales</taxon>
        <taxon>Hypocreaceae</taxon>
        <taxon>Trichoderma</taxon>
    </lineage>
</organism>
<comment type="subcellular location">
    <subcellularLocation>
        <location evidence="1">Membrane</location>
        <topology evidence="1">Multi-pass membrane protein</topology>
    </subcellularLocation>
</comment>
<evidence type="ECO:0000256" key="6">
    <source>
        <dbReference type="SAM" id="MobiDB-lite"/>
    </source>
</evidence>
<sequence>MAPQATETASLTPLQQGHLLSQQAYAQPPIAPTGLALTLVVIILIFTVLSTVVVALRIYVRAWMGKSAGTWGWEDTFITLGYVSFLSSAIFAIEACYYGLGSHDSKLNMLLMIRCAEYAMYSNVLYGFSMPFIKASVVFTLNRITTNKWHRWGLYAMVFVASIMSIIGILATLLYCHPVPAYWNPLLGTCGDFMIVVRIGYAWTAVGIVTDWTCAILPYFIVRDLQMSSRQKMVVMLVLGLGALASTATIVRAPYLKYYLATEDRLYWSGYITLWCLLESGIALIAACLPALRILVRKYIDSSKNRSGNKSNGYAAESGTGRSHNRTPSTQLDNLTASGKTTVVGGKWTRLEDENSSSRNIIQEHTIYIETESISDNNKHSFSR</sequence>
<feature type="transmembrane region" description="Helical" evidence="7">
    <location>
        <begin position="233"/>
        <end position="251"/>
    </location>
</feature>
<dbReference type="Pfam" id="PF20684">
    <property type="entry name" value="Fung_rhodopsin"/>
    <property type="match status" value="1"/>
</dbReference>
<feature type="transmembrane region" description="Helical" evidence="7">
    <location>
        <begin position="120"/>
        <end position="141"/>
    </location>
</feature>
<dbReference type="Proteomes" id="UP000034112">
    <property type="component" value="Unassembled WGS sequence"/>
</dbReference>
<evidence type="ECO:0000313" key="10">
    <source>
        <dbReference type="Proteomes" id="UP000034112"/>
    </source>
</evidence>
<feature type="transmembrane region" description="Helical" evidence="7">
    <location>
        <begin position="35"/>
        <end position="56"/>
    </location>
</feature>
<evidence type="ECO:0000256" key="2">
    <source>
        <dbReference type="ARBA" id="ARBA00022692"/>
    </source>
</evidence>
<gene>
    <name evidence="9" type="ORF">THAR02_08632</name>
</gene>
<comment type="similarity">
    <text evidence="5">Belongs to the SAT4 family.</text>
</comment>
<evidence type="ECO:0000256" key="5">
    <source>
        <dbReference type="ARBA" id="ARBA00038359"/>
    </source>
</evidence>
<evidence type="ECO:0000256" key="3">
    <source>
        <dbReference type="ARBA" id="ARBA00022989"/>
    </source>
</evidence>
<keyword evidence="2 7" id="KW-0812">Transmembrane</keyword>
<dbReference type="OMA" id="HWASINS"/>